<dbReference type="OrthoDB" id="266688at2759"/>
<sequence length="863" mass="92072">MADPRLWHDSTTEASSAGLRRSFLFSNGERARNPVGCTAQSVRCGVARQPPTPISRRPSQGTLIQRTLSSSLILSSDTASASLDVHPIDTTAAVEMPVPSPLWGGASASPSQKGLGEVPSLTTVSSEWRTSLDFAQQLDIKAEKELQALWSALWSATHSEAMLQTALESRQMQWNPYRPVRGGPEVKADILRSEVAEFQAMVPRDSLYLRGVAVLPPTSSPVDSVSPLDSSVRARNSWVPPIMLRGYGEQRRMATGKADPAEEVFVMDGPSAVAFQSQSTPDTSHTRDFTKAALHNASWWAVRRAESEAALFHYVWEAVVVPYYASMPVAFFVASRHSDRAATPASSSLMPFVPLRVARDDRDTSGLVTAFGTDREAVQKWSYEACRRSSSPPLAIVSSVQKRGRFCGSGTQLPRVVTARAQRRDSGLVSRVVAPGDFDVVSEDSLEVEVLENSSSSSSSGLRQRSVPSSEKGHDQNGVTLYSAETTPEYNGRVGQRLSIASVHGLTSTPVEVSAVDTAPHGSTDAVTSLTRQRAVLGRCGGVSIPGTMSVSRSGIIGGASTSVRGILLGKAASRRQVPLFSSSTKALENVQRTASPPSQRGLAHPRLPRVKQLTSEGRCAGSPAVVAATEDDLRPSPRVHRATGTSKTRGRRATTSSARGKAPPAARSASHTDRAAMSPTTGTTASAQHALQLLDLHSRSTLRSPMRQRNPSPISNAARAAGKKKTMTAESGPPELCAPRSQRCGILSPVPLPLHGKRRQITGQPPKRVESVMDAQVFFGASMKMPPSSPLGPLRETAVHSATTERQRPAASNAGGVKNTSVSPAKRKPSIGARRPGKTLQRSSSKSNGVPVAQQRPTTAQR</sequence>
<feature type="region of interest" description="Disordered" evidence="1">
    <location>
        <begin position="785"/>
        <end position="863"/>
    </location>
</feature>
<reference evidence="2 3" key="1">
    <citation type="submission" date="2021-02" db="EMBL/GenBank/DDBJ databases">
        <title>Leishmania (Mundinia) enrietti genome sequencing and assembly.</title>
        <authorList>
            <person name="Almutairi H."/>
            <person name="Gatherer D."/>
        </authorList>
    </citation>
    <scope>NUCLEOTIDE SEQUENCE [LARGE SCALE GENOMIC DNA]</scope>
    <source>
        <strain evidence="2">CUR178</strain>
    </source>
</reference>
<organism evidence="2 3">
    <name type="scientific">Leishmania enriettii</name>
    <dbReference type="NCBI Taxonomy" id="5663"/>
    <lineage>
        <taxon>Eukaryota</taxon>
        <taxon>Discoba</taxon>
        <taxon>Euglenozoa</taxon>
        <taxon>Kinetoplastea</taxon>
        <taxon>Metakinetoplastina</taxon>
        <taxon>Trypanosomatida</taxon>
        <taxon>Trypanosomatidae</taxon>
        <taxon>Leishmaniinae</taxon>
        <taxon>Leishmania</taxon>
    </lineage>
</organism>
<gene>
    <name evidence="2" type="ORF">CUR178_00656</name>
</gene>
<name>A0A836GVQ3_LEIEN</name>
<dbReference type="GeneID" id="94167947"/>
<feature type="compositionally biased region" description="Low complexity" evidence="1">
    <location>
        <begin position="643"/>
        <end position="661"/>
    </location>
</feature>
<evidence type="ECO:0000313" key="2">
    <source>
        <dbReference type="EMBL" id="KAG5465941.1"/>
    </source>
</evidence>
<dbReference type="RefSeq" id="XP_067688540.1">
    <property type="nucleotide sequence ID" value="XM_067832437.1"/>
</dbReference>
<comment type="caution">
    <text evidence="2">The sequence shown here is derived from an EMBL/GenBank/DDBJ whole genome shotgun (WGS) entry which is preliminary data.</text>
</comment>
<feature type="region of interest" description="Disordered" evidence="1">
    <location>
        <begin position="704"/>
        <end position="742"/>
    </location>
</feature>
<dbReference type="KEGG" id="lenr:94167947"/>
<feature type="region of interest" description="Disordered" evidence="1">
    <location>
        <begin position="615"/>
        <end position="686"/>
    </location>
</feature>
<dbReference type="Proteomes" id="UP000674179">
    <property type="component" value="Chromosome 36"/>
</dbReference>
<dbReference type="AlphaFoldDB" id="A0A836GVQ3"/>
<keyword evidence="3" id="KW-1185">Reference proteome</keyword>
<evidence type="ECO:0000256" key="1">
    <source>
        <dbReference type="SAM" id="MobiDB-lite"/>
    </source>
</evidence>
<proteinExistence type="predicted"/>
<feature type="compositionally biased region" description="Polar residues" evidence="1">
    <location>
        <begin position="704"/>
        <end position="716"/>
    </location>
</feature>
<dbReference type="EMBL" id="JAFHKP010000036">
    <property type="protein sequence ID" value="KAG5465941.1"/>
    <property type="molecule type" value="Genomic_DNA"/>
</dbReference>
<accession>A0A836GVQ3</accession>
<feature type="compositionally biased region" description="Low complexity" evidence="1">
    <location>
        <begin position="451"/>
        <end position="470"/>
    </location>
</feature>
<protein>
    <submittedName>
        <fullName evidence="2">Uncharacterized protein</fullName>
    </submittedName>
</protein>
<feature type="region of interest" description="Disordered" evidence="1">
    <location>
        <begin position="451"/>
        <end position="479"/>
    </location>
</feature>
<evidence type="ECO:0000313" key="3">
    <source>
        <dbReference type="Proteomes" id="UP000674179"/>
    </source>
</evidence>